<proteinExistence type="predicted"/>
<accession>A0A9C6T266</accession>
<sequence>MENSCEPQKKITHDQELVEESVQLDNEVAKVLEQDGGGEVEADSIPNVSSNSVVALAVQQPVHGRELESDSGISSGQVSSMEWWRRVRIVGRMEFNSAERMRDMTPQSIANELRSMRPDQRFLAEYIICSTLALGRADRILTTIPNFNSVSDDDDAQ</sequence>
<keyword evidence="1" id="KW-1185">Reference proteome</keyword>
<protein>
    <submittedName>
        <fullName evidence="2">Uncharacterized protein LOC117566785 isoform X4</fullName>
    </submittedName>
</protein>
<evidence type="ECO:0000313" key="1">
    <source>
        <dbReference type="Proteomes" id="UP000515160"/>
    </source>
</evidence>
<dbReference type="AlphaFoldDB" id="A0A9C6T266"/>
<evidence type="ECO:0000313" key="2">
    <source>
        <dbReference type="RefSeq" id="XP_051860091.1"/>
    </source>
</evidence>
<dbReference type="GeneID" id="117566785"/>
<organism evidence="1 2">
    <name type="scientific">Drosophila albomicans</name>
    <name type="common">Fruit fly</name>
    <dbReference type="NCBI Taxonomy" id="7291"/>
    <lineage>
        <taxon>Eukaryota</taxon>
        <taxon>Metazoa</taxon>
        <taxon>Ecdysozoa</taxon>
        <taxon>Arthropoda</taxon>
        <taxon>Hexapoda</taxon>
        <taxon>Insecta</taxon>
        <taxon>Pterygota</taxon>
        <taxon>Neoptera</taxon>
        <taxon>Endopterygota</taxon>
        <taxon>Diptera</taxon>
        <taxon>Brachycera</taxon>
        <taxon>Muscomorpha</taxon>
        <taxon>Ephydroidea</taxon>
        <taxon>Drosophilidae</taxon>
        <taxon>Drosophila</taxon>
    </lineage>
</organism>
<dbReference type="Proteomes" id="UP000515160">
    <property type="component" value="Chromosome 3"/>
</dbReference>
<dbReference type="RefSeq" id="XP_051860091.1">
    <property type="nucleotide sequence ID" value="XM_052004131.1"/>
</dbReference>
<gene>
    <name evidence="2" type="primary">LOC117566785</name>
</gene>
<name>A0A9C6T266_DROAB</name>
<reference evidence="2" key="1">
    <citation type="submission" date="2025-08" db="UniProtKB">
        <authorList>
            <consortium name="RefSeq"/>
        </authorList>
    </citation>
    <scope>IDENTIFICATION</scope>
    <source>
        <strain evidence="2">15112-1751.03</strain>
        <tissue evidence="2">Whole Adult</tissue>
    </source>
</reference>